<dbReference type="EMBL" id="NSIT01000092">
    <property type="protein sequence ID" value="PJE79149.1"/>
    <property type="molecule type" value="Genomic_DNA"/>
</dbReference>
<dbReference type="AlphaFoldDB" id="A0A2H9T7I1"/>
<reference evidence="1" key="1">
    <citation type="journal article" date="2017" name="Appl. Environ. Microbiol.">
        <title>Molecular characterization of an Endozoicomonas-like organism causing infection in king scallop Pecten maximus L.</title>
        <authorList>
            <person name="Cano I."/>
            <person name="van Aerle R."/>
            <person name="Ross S."/>
            <person name="Verner-Jeffreys D.W."/>
            <person name="Paley R.K."/>
            <person name="Rimmer G."/>
            <person name="Ryder D."/>
            <person name="Hooper P."/>
            <person name="Stone D."/>
            <person name="Feist S.W."/>
        </authorList>
    </citation>
    <scope>NUCLEOTIDE SEQUENCE</scope>
</reference>
<comment type="caution">
    <text evidence="1">The sequence shown here is derived from an EMBL/GenBank/DDBJ whole genome shotgun (WGS) entry which is preliminary data.</text>
</comment>
<accession>A0A2H9T7I1</accession>
<gene>
    <name evidence="1" type="ORF">CI610_01898</name>
</gene>
<evidence type="ECO:0008006" key="2">
    <source>
        <dbReference type="Google" id="ProtNLM"/>
    </source>
</evidence>
<evidence type="ECO:0000313" key="1">
    <source>
        <dbReference type="EMBL" id="PJE79149.1"/>
    </source>
</evidence>
<proteinExistence type="predicted"/>
<organism evidence="1">
    <name type="scientific">invertebrate metagenome</name>
    <dbReference type="NCBI Taxonomy" id="1711999"/>
    <lineage>
        <taxon>unclassified sequences</taxon>
        <taxon>metagenomes</taxon>
        <taxon>organismal metagenomes</taxon>
    </lineage>
</organism>
<name>A0A2H9T7I1_9ZZZZ</name>
<protein>
    <recommendedName>
        <fullName evidence="2">Transposase</fullName>
    </recommendedName>
</protein>
<sequence length="46" mass="5190">MAGFRHIAANLLNNTKTFEAGLRRKQKKAPMSTRYLEKVLAGQELS</sequence>